<keyword evidence="2" id="KW-1185">Reference proteome</keyword>
<protein>
    <submittedName>
        <fullName evidence="1">Uncharacterized protein</fullName>
    </submittedName>
</protein>
<reference evidence="1 2" key="1">
    <citation type="submission" date="2023-09" db="EMBL/GenBank/DDBJ databases">
        <title>Nesidiocoris tenuis whole genome shotgun sequence.</title>
        <authorList>
            <person name="Shibata T."/>
            <person name="Shimoda M."/>
            <person name="Kobayashi T."/>
            <person name="Uehara T."/>
        </authorList>
    </citation>
    <scope>NUCLEOTIDE SEQUENCE [LARGE SCALE GENOMIC DNA]</scope>
    <source>
        <strain evidence="1 2">Japan</strain>
    </source>
</reference>
<accession>A0ABN7AD13</accession>
<sequence>MTECLGWRGGSRDRRIVFKWRNNDYILIRQPPIRGAAPAWRWVMGHWGPTRFDLKVPEDLLQHQGLVVEDGGHVALN</sequence>
<organism evidence="1 2">
    <name type="scientific">Nesidiocoris tenuis</name>
    <dbReference type="NCBI Taxonomy" id="355587"/>
    <lineage>
        <taxon>Eukaryota</taxon>
        <taxon>Metazoa</taxon>
        <taxon>Ecdysozoa</taxon>
        <taxon>Arthropoda</taxon>
        <taxon>Hexapoda</taxon>
        <taxon>Insecta</taxon>
        <taxon>Pterygota</taxon>
        <taxon>Neoptera</taxon>
        <taxon>Paraneoptera</taxon>
        <taxon>Hemiptera</taxon>
        <taxon>Heteroptera</taxon>
        <taxon>Panheteroptera</taxon>
        <taxon>Cimicomorpha</taxon>
        <taxon>Miridae</taxon>
        <taxon>Dicyphina</taxon>
        <taxon>Nesidiocoris</taxon>
    </lineage>
</organism>
<dbReference type="Proteomes" id="UP001307889">
    <property type="component" value="Chromosome 2"/>
</dbReference>
<dbReference type="EMBL" id="AP028910">
    <property type="protein sequence ID" value="BES90192.1"/>
    <property type="molecule type" value="Genomic_DNA"/>
</dbReference>
<name>A0ABN7AD13_9HEMI</name>
<gene>
    <name evidence="1" type="ORF">NTJ_03001</name>
</gene>
<evidence type="ECO:0000313" key="2">
    <source>
        <dbReference type="Proteomes" id="UP001307889"/>
    </source>
</evidence>
<proteinExistence type="predicted"/>
<evidence type="ECO:0000313" key="1">
    <source>
        <dbReference type="EMBL" id="BES90192.1"/>
    </source>
</evidence>